<name>A0A8S3S6S4_MYTED</name>
<dbReference type="OrthoDB" id="10361287at2759"/>
<evidence type="ECO:0000313" key="1">
    <source>
        <dbReference type="EMBL" id="CAG2215003.1"/>
    </source>
</evidence>
<dbReference type="AlphaFoldDB" id="A0A8S3S6S4"/>
<gene>
    <name evidence="1" type="ORF">MEDL_28832</name>
</gene>
<reference evidence="1" key="1">
    <citation type="submission" date="2021-03" db="EMBL/GenBank/DDBJ databases">
        <authorList>
            <person name="Bekaert M."/>
        </authorList>
    </citation>
    <scope>NUCLEOTIDE SEQUENCE</scope>
</reference>
<accession>A0A8S3S6S4</accession>
<protein>
    <submittedName>
        <fullName evidence="1">Uncharacterized protein</fullName>
    </submittedName>
</protein>
<dbReference type="EMBL" id="CAJPWZ010001433">
    <property type="protein sequence ID" value="CAG2215003.1"/>
    <property type="molecule type" value="Genomic_DNA"/>
</dbReference>
<dbReference type="Proteomes" id="UP000683360">
    <property type="component" value="Unassembled WGS sequence"/>
</dbReference>
<sequence>MANEDVREYDSDAFTSLWMLQNVCKNYDILRFKEIPELRYILNKPYVNIYSSTAISSEEATIFVSSSHEGRKVPRSEKINPTKTVERPFVILIILNPLEKNGLCYLSEHDGRLVKQKRHILQNIDYVVFVVKGNFKHVNALQHLSCELHQKIHGDKTRNRIFPKIYRFPDDQIEIRTRVGLCVHASILTHLQVVSDKVSDMQHQMSLERGVLSKHRAKLISFVKKMLTGENLNVCTSPLKESNHKIFKDLSQNILVEISHRRLLVSTLVSSDVAAIDRVFQILKENLDKVLLDKIPVLKECQVKRNSTATGKQNARITKHPYHREKTLLSKSVCTSTSSMTSNRHRCTDKCKMELNKTEKNKAAKGIFKGIFQHVTECEDNLSSFSRSLSDELTRRGDSIMLHEWKTVSLRNAKVKGFGCMDDTICLYLQHDNDKDKTEVSKYINEYFDDATLKYKINIEYRSSKITLFAFLQQGKQNQS</sequence>
<organism evidence="1 2">
    <name type="scientific">Mytilus edulis</name>
    <name type="common">Blue mussel</name>
    <dbReference type="NCBI Taxonomy" id="6550"/>
    <lineage>
        <taxon>Eukaryota</taxon>
        <taxon>Metazoa</taxon>
        <taxon>Spiralia</taxon>
        <taxon>Lophotrochozoa</taxon>
        <taxon>Mollusca</taxon>
        <taxon>Bivalvia</taxon>
        <taxon>Autobranchia</taxon>
        <taxon>Pteriomorphia</taxon>
        <taxon>Mytilida</taxon>
        <taxon>Mytiloidea</taxon>
        <taxon>Mytilidae</taxon>
        <taxon>Mytilinae</taxon>
        <taxon>Mytilus</taxon>
    </lineage>
</organism>
<comment type="caution">
    <text evidence="1">The sequence shown here is derived from an EMBL/GenBank/DDBJ whole genome shotgun (WGS) entry which is preliminary data.</text>
</comment>
<keyword evidence="2" id="KW-1185">Reference proteome</keyword>
<proteinExistence type="predicted"/>
<evidence type="ECO:0000313" key="2">
    <source>
        <dbReference type="Proteomes" id="UP000683360"/>
    </source>
</evidence>